<comment type="caution">
    <text evidence="3">The sequence shown here is derived from an EMBL/GenBank/DDBJ whole genome shotgun (WGS) entry which is preliminary data.</text>
</comment>
<feature type="chain" id="PRO_5039473395" description="Right handed beta helix domain-containing protein" evidence="1">
    <location>
        <begin position="25"/>
        <end position="357"/>
    </location>
</feature>
<evidence type="ECO:0000313" key="3">
    <source>
        <dbReference type="EMBL" id="KAB2370316.1"/>
    </source>
</evidence>
<feature type="domain" description="Right handed beta helix" evidence="2">
    <location>
        <begin position="101"/>
        <end position="238"/>
    </location>
</feature>
<dbReference type="OrthoDB" id="339817at2"/>
<feature type="signal peptide" evidence="1">
    <location>
        <begin position="1"/>
        <end position="24"/>
    </location>
</feature>
<dbReference type="AlphaFoldDB" id="A0A6L3VI98"/>
<dbReference type="Proteomes" id="UP000483004">
    <property type="component" value="Unassembled WGS sequence"/>
</dbReference>
<protein>
    <recommendedName>
        <fullName evidence="2">Right handed beta helix domain-containing protein</fullName>
    </recommendedName>
</protein>
<evidence type="ECO:0000313" key="4">
    <source>
        <dbReference type="Proteomes" id="UP000483004"/>
    </source>
</evidence>
<dbReference type="InterPro" id="IPR039448">
    <property type="entry name" value="Beta_helix"/>
</dbReference>
<dbReference type="SMART" id="SM00710">
    <property type="entry name" value="PbH1"/>
    <property type="match status" value="4"/>
</dbReference>
<reference evidence="3 4" key="1">
    <citation type="submission" date="2019-09" db="EMBL/GenBank/DDBJ databases">
        <title>Actinomadura physcomitrii sp. nov., a novel actinomycete isolated from moss [Physcomitrium sphaericum (Ludw) Fuernr].</title>
        <authorList>
            <person name="Liu C."/>
            <person name="Zhuang X."/>
        </authorList>
    </citation>
    <scope>NUCLEOTIDE SEQUENCE [LARGE SCALE GENOMIC DNA]</scope>
    <source>
        <strain evidence="3 4">CYP1-1B</strain>
    </source>
</reference>
<keyword evidence="4" id="KW-1185">Reference proteome</keyword>
<dbReference type="Gene3D" id="2.160.20.10">
    <property type="entry name" value="Single-stranded right-handed beta-helix, Pectin lyase-like"/>
    <property type="match status" value="1"/>
</dbReference>
<dbReference type="InterPro" id="IPR011050">
    <property type="entry name" value="Pectin_lyase_fold/virulence"/>
</dbReference>
<name>A0A6L3VI98_9ACTN</name>
<sequence length="357" mass="37663">MRWTIAGPAGVVAVLAGLAPFASAGQASAQDGSASGHGHRTHVVRPGHSIQAAVDRARPGDTIRLLRGTYDGGVLVTKRLTIRGEGDKTVLRPGGTDHCATVKWASTGICVVGRPGHPVKGVTIKALTVRKFAKNGIFGHFTDRLTVEHVLAAGNGEYGISEFNSTRGRFAHDWALDNGDEAGFYVGDIANAHGTVVTGNRSSGNAIGLLVRHARNVRAWGNDLVGNCVGVALVDDSQKGGQGNTNVWKNNVSKNNRQCAAHEEVPPLGGTGVLFFGGDHNVVQKNVVKDNRGTLPYSGGIVLFRGTPPLNRPARDNLVQLNVVRGNAPFDLVDNSGSKTNRFRRNLCRTSNPAGLC</sequence>
<evidence type="ECO:0000259" key="2">
    <source>
        <dbReference type="Pfam" id="PF13229"/>
    </source>
</evidence>
<proteinExistence type="predicted"/>
<dbReference type="InterPro" id="IPR006626">
    <property type="entry name" value="PbH1"/>
</dbReference>
<keyword evidence="1" id="KW-0732">Signal</keyword>
<dbReference type="InterPro" id="IPR012334">
    <property type="entry name" value="Pectin_lyas_fold"/>
</dbReference>
<accession>A0A6L3VI98</accession>
<dbReference type="Pfam" id="PF13229">
    <property type="entry name" value="Beta_helix"/>
    <property type="match status" value="1"/>
</dbReference>
<dbReference type="RefSeq" id="WP_151544743.1">
    <property type="nucleotide sequence ID" value="NZ_WBMR01000159.1"/>
</dbReference>
<dbReference type="EMBL" id="WBMR01000159">
    <property type="protein sequence ID" value="KAB2370316.1"/>
    <property type="molecule type" value="Genomic_DNA"/>
</dbReference>
<organism evidence="3 4">
    <name type="scientific">Actinomadura montaniterrae</name>
    <dbReference type="NCBI Taxonomy" id="1803903"/>
    <lineage>
        <taxon>Bacteria</taxon>
        <taxon>Bacillati</taxon>
        <taxon>Actinomycetota</taxon>
        <taxon>Actinomycetes</taxon>
        <taxon>Streptosporangiales</taxon>
        <taxon>Thermomonosporaceae</taxon>
        <taxon>Actinomadura</taxon>
    </lineage>
</organism>
<evidence type="ECO:0000256" key="1">
    <source>
        <dbReference type="SAM" id="SignalP"/>
    </source>
</evidence>
<gene>
    <name evidence="3" type="ORF">F9B16_36250</name>
</gene>
<dbReference type="SUPFAM" id="SSF51126">
    <property type="entry name" value="Pectin lyase-like"/>
    <property type="match status" value="1"/>
</dbReference>